<evidence type="ECO:0000256" key="5">
    <source>
        <dbReference type="ARBA" id="ARBA00022692"/>
    </source>
</evidence>
<dbReference type="GO" id="GO:0015528">
    <property type="term" value="F:lactose:proton symporter activity"/>
    <property type="evidence" value="ECO:0007669"/>
    <property type="project" value="TreeGrafter"/>
</dbReference>
<protein>
    <submittedName>
        <fullName evidence="10">Putative transporter YwbF</fullName>
    </submittedName>
</protein>
<feature type="domain" description="Major facilitator superfamily (MFS) profile" evidence="9">
    <location>
        <begin position="166"/>
        <end position="387"/>
    </location>
</feature>
<name>A0A511UU96_9BACI</name>
<dbReference type="AlphaFoldDB" id="A0A511UU96"/>
<comment type="caution">
    <text evidence="10">The sequence shown here is derived from an EMBL/GenBank/DDBJ whole genome shotgun (WGS) entry which is preliminary data.</text>
</comment>
<organism evidence="10 11">
    <name type="scientific">Cerasibacillus quisquiliarum</name>
    <dbReference type="NCBI Taxonomy" id="227865"/>
    <lineage>
        <taxon>Bacteria</taxon>
        <taxon>Bacillati</taxon>
        <taxon>Bacillota</taxon>
        <taxon>Bacilli</taxon>
        <taxon>Bacillales</taxon>
        <taxon>Bacillaceae</taxon>
        <taxon>Cerasibacillus</taxon>
    </lineage>
</organism>
<dbReference type="GO" id="GO:0030395">
    <property type="term" value="F:lactose binding"/>
    <property type="evidence" value="ECO:0007669"/>
    <property type="project" value="TreeGrafter"/>
</dbReference>
<dbReference type="EMBL" id="BJXW01000007">
    <property type="protein sequence ID" value="GEN30176.1"/>
    <property type="molecule type" value="Genomic_DNA"/>
</dbReference>
<feature type="transmembrane region" description="Helical" evidence="8">
    <location>
        <begin position="199"/>
        <end position="218"/>
    </location>
</feature>
<proteinExistence type="predicted"/>
<dbReference type="Gene3D" id="1.20.1250.20">
    <property type="entry name" value="MFS general substrate transporter like domains"/>
    <property type="match status" value="2"/>
</dbReference>
<feature type="transmembrane region" description="Helical" evidence="8">
    <location>
        <begin position="12"/>
        <end position="32"/>
    </location>
</feature>
<dbReference type="SUPFAM" id="SSF103473">
    <property type="entry name" value="MFS general substrate transporter"/>
    <property type="match status" value="1"/>
</dbReference>
<dbReference type="OrthoDB" id="1650886at2"/>
<dbReference type="InterPro" id="IPR020846">
    <property type="entry name" value="MFS_dom"/>
</dbReference>
<dbReference type="Pfam" id="PF12832">
    <property type="entry name" value="MFS_1_like"/>
    <property type="match status" value="1"/>
</dbReference>
<evidence type="ECO:0000256" key="8">
    <source>
        <dbReference type="SAM" id="Phobius"/>
    </source>
</evidence>
<comment type="subcellular location">
    <subcellularLocation>
        <location evidence="1">Cell inner membrane</location>
        <topology evidence="1">Multi-pass membrane protein</topology>
    </subcellularLocation>
</comment>
<dbReference type="PROSITE" id="PS50850">
    <property type="entry name" value="MFS"/>
    <property type="match status" value="1"/>
</dbReference>
<feature type="transmembrane region" description="Helical" evidence="8">
    <location>
        <begin position="44"/>
        <end position="62"/>
    </location>
</feature>
<dbReference type="GO" id="GO:0005886">
    <property type="term" value="C:plasma membrane"/>
    <property type="evidence" value="ECO:0007669"/>
    <property type="project" value="UniProtKB-SubCell"/>
</dbReference>
<accession>A0A511UU96</accession>
<dbReference type="Proteomes" id="UP000321491">
    <property type="component" value="Unassembled WGS sequence"/>
</dbReference>
<feature type="transmembrane region" description="Helical" evidence="8">
    <location>
        <begin position="74"/>
        <end position="107"/>
    </location>
</feature>
<evidence type="ECO:0000256" key="6">
    <source>
        <dbReference type="ARBA" id="ARBA00022989"/>
    </source>
</evidence>
<keyword evidence="7 8" id="KW-0472">Membrane</keyword>
<reference evidence="10 11" key="1">
    <citation type="submission" date="2019-07" db="EMBL/GenBank/DDBJ databases">
        <title>Whole genome shotgun sequence of Cerasibacillus quisquiliarum NBRC 102429.</title>
        <authorList>
            <person name="Hosoyama A."/>
            <person name="Uohara A."/>
            <person name="Ohji S."/>
            <person name="Ichikawa N."/>
        </authorList>
    </citation>
    <scope>NUCLEOTIDE SEQUENCE [LARGE SCALE GENOMIC DNA]</scope>
    <source>
        <strain evidence="10 11">NBRC 102429</strain>
    </source>
</reference>
<feature type="transmembrane region" description="Helical" evidence="8">
    <location>
        <begin position="291"/>
        <end position="313"/>
    </location>
</feature>
<sequence>MTEKHSLLPLKTLLFSFHAANTIILSFLPLYLQFKGLNGTEIGWVLATGPLISIFSQPFWGYMSDKYKTVQRMLFICVIGLLLTSVIFFQMNGLIALLIVATLFYFFSYPISSFGDSLAQRRADELEVSFGTIRTWGSIGFATSALLIGELLNRIGIQYMMWPFLFFALLTLIVVIRLEDVTVDSEPIQLHDVTQLLKNKSFMFFLLIMMLITIGHRANDSFIGLYIHQLGGSEGLVGLAWFIGVASEALVFAFSALWFRKYHPLIFVIIGSILYSIRWFLFALVDTPMLIISLQFLHGLTFGVFYTAAMSYITRLIPNILQSTGHLIFYAAFFGVSGVIGSLIGGRWMELFGGSYLYTVLGILAMIGATFLILYYTIVKRKTINAN</sequence>
<keyword evidence="4" id="KW-0997">Cell inner membrane</keyword>
<feature type="transmembrane region" description="Helical" evidence="8">
    <location>
        <begin position="325"/>
        <end position="344"/>
    </location>
</feature>
<evidence type="ECO:0000256" key="2">
    <source>
        <dbReference type="ARBA" id="ARBA00022448"/>
    </source>
</evidence>
<evidence type="ECO:0000256" key="3">
    <source>
        <dbReference type="ARBA" id="ARBA00022475"/>
    </source>
</evidence>
<evidence type="ECO:0000259" key="9">
    <source>
        <dbReference type="PROSITE" id="PS50850"/>
    </source>
</evidence>
<evidence type="ECO:0000313" key="10">
    <source>
        <dbReference type="EMBL" id="GEN30176.1"/>
    </source>
</evidence>
<feature type="transmembrane region" description="Helical" evidence="8">
    <location>
        <begin position="238"/>
        <end position="258"/>
    </location>
</feature>
<feature type="transmembrane region" description="Helical" evidence="8">
    <location>
        <begin position="159"/>
        <end position="178"/>
    </location>
</feature>
<keyword evidence="6 8" id="KW-1133">Transmembrane helix</keyword>
<dbReference type="PIRSF" id="PIRSF004925">
    <property type="entry name" value="HcaT"/>
    <property type="match status" value="1"/>
</dbReference>
<evidence type="ECO:0000256" key="1">
    <source>
        <dbReference type="ARBA" id="ARBA00004429"/>
    </source>
</evidence>
<keyword evidence="5 8" id="KW-0812">Transmembrane</keyword>
<keyword evidence="2" id="KW-0813">Transport</keyword>
<dbReference type="InterPro" id="IPR036259">
    <property type="entry name" value="MFS_trans_sf"/>
</dbReference>
<feature type="transmembrane region" description="Helical" evidence="8">
    <location>
        <begin position="356"/>
        <end position="378"/>
    </location>
</feature>
<evidence type="ECO:0000256" key="4">
    <source>
        <dbReference type="ARBA" id="ARBA00022519"/>
    </source>
</evidence>
<feature type="transmembrane region" description="Helical" evidence="8">
    <location>
        <begin position="265"/>
        <end position="285"/>
    </location>
</feature>
<evidence type="ECO:0000313" key="11">
    <source>
        <dbReference type="Proteomes" id="UP000321491"/>
    </source>
</evidence>
<dbReference type="PANTHER" id="PTHR23522">
    <property type="entry name" value="BLL5896 PROTEIN"/>
    <property type="match status" value="1"/>
</dbReference>
<dbReference type="RefSeq" id="WP_146935221.1">
    <property type="nucleotide sequence ID" value="NZ_BJXW01000007.1"/>
</dbReference>
<dbReference type="InterPro" id="IPR024989">
    <property type="entry name" value="MFS_assoc_dom"/>
</dbReference>
<dbReference type="InterPro" id="IPR026032">
    <property type="entry name" value="HcaT-like"/>
</dbReference>
<evidence type="ECO:0000256" key="7">
    <source>
        <dbReference type="ARBA" id="ARBA00023136"/>
    </source>
</evidence>
<gene>
    <name evidence="10" type="primary">ywbF</name>
    <name evidence="10" type="ORF">CQU01_04140</name>
</gene>
<keyword evidence="11" id="KW-1185">Reference proteome</keyword>
<keyword evidence="3" id="KW-1003">Cell membrane</keyword>
<dbReference type="PANTHER" id="PTHR23522:SF10">
    <property type="entry name" value="3-PHENYLPROPIONIC ACID TRANSPORTER-RELATED"/>
    <property type="match status" value="1"/>
</dbReference>